<accession>A0ABU0LFQ1</accession>
<keyword evidence="1" id="KW-0472">Membrane</keyword>
<dbReference type="RefSeq" id="WP_237347619.1">
    <property type="nucleotide sequence ID" value="NZ_JABWGX010000043.1"/>
</dbReference>
<keyword evidence="4" id="KW-1185">Reference proteome</keyword>
<organism evidence="3 4">
    <name type="scientific">Xanthobacter agilis</name>
    <dbReference type="NCBI Taxonomy" id="47492"/>
    <lineage>
        <taxon>Bacteria</taxon>
        <taxon>Pseudomonadati</taxon>
        <taxon>Pseudomonadota</taxon>
        <taxon>Alphaproteobacteria</taxon>
        <taxon>Hyphomicrobiales</taxon>
        <taxon>Xanthobacteraceae</taxon>
        <taxon>Xanthobacter</taxon>
    </lineage>
</organism>
<gene>
    <name evidence="3" type="ORF">QOZ94_002733</name>
</gene>
<keyword evidence="1" id="KW-1133">Transmembrane helix</keyword>
<dbReference type="Gene3D" id="1.20.5.160">
    <property type="entry name" value="Bacterial aa3 type cytochrome c oxidase subunit IV"/>
    <property type="match status" value="1"/>
</dbReference>
<dbReference type="EMBL" id="JAUSVY010000005">
    <property type="protein sequence ID" value="MDQ0505933.1"/>
    <property type="molecule type" value="Genomic_DNA"/>
</dbReference>
<dbReference type="InterPro" id="IPR036596">
    <property type="entry name" value="Cyt-C_aa3_sf"/>
</dbReference>
<keyword evidence="1" id="KW-0812">Transmembrane</keyword>
<evidence type="ECO:0000313" key="4">
    <source>
        <dbReference type="Proteomes" id="UP001241747"/>
    </source>
</evidence>
<feature type="domain" description="Cytochrome c oxidase subunit IV bacterial aa3 type" evidence="2">
    <location>
        <begin position="4"/>
        <end position="49"/>
    </location>
</feature>
<dbReference type="InterPro" id="IPR012422">
    <property type="entry name" value="Cyt_c_oxidase_su4_bac-aa3"/>
</dbReference>
<dbReference type="SUPFAM" id="SSF81469">
    <property type="entry name" value="Bacterial aa3 type cytochrome c oxidase subunit IV"/>
    <property type="match status" value="1"/>
</dbReference>
<proteinExistence type="predicted"/>
<comment type="caution">
    <text evidence="3">The sequence shown here is derived from an EMBL/GenBank/DDBJ whole genome shotgun (WGS) entry which is preliminary data.</text>
</comment>
<evidence type="ECO:0000259" key="2">
    <source>
        <dbReference type="Pfam" id="PF07835"/>
    </source>
</evidence>
<dbReference type="Pfam" id="PF07835">
    <property type="entry name" value="COX4_pro_2"/>
    <property type="match status" value="1"/>
</dbReference>
<reference evidence="3 4" key="1">
    <citation type="submission" date="2023-07" db="EMBL/GenBank/DDBJ databases">
        <title>Genomic Encyclopedia of Type Strains, Phase IV (KMG-IV): sequencing the most valuable type-strain genomes for metagenomic binning, comparative biology and taxonomic classification.</title>
        <authorList>
            <person name="Goeker M."/>
        </authorList>
    </citation>
    <scope>NUCLEOTIDE SEQUENCE [LARGE SCALE GENOMIC DNA]</scope>
    <source>
        <strain evidence="3 4">DSM 3770</strain>
    </source>
</reference>
<feature type="transmembrane region" description="Helical" evidence="1">
    <location>
        <begin position="24"/>
        <end position="49"/>
    </location>
</feature>
<protein>
    <recommendedName>
        <fullName evidence="2">Cytochrome c oxidase subunit IV bacterial aa3 type domain-containing protein</fullName>
    </recommendedName>
</protein>
<dbReference type="Proteomes" id="UP001241747">
    <property type="component" value="Unassembled WGS sequence"/>
</dbReference>
<name>A0ABU0LFQ1_XANAG</name>
<sequence length="50" mass="5529">MAEHATLEYATAGGNDYAEHLRTYALFTALAKWGTLTVAAVLVLMWIFLL</sequence>
<evidence type="ECO:0000256" key="1">
    <source>
        <dbReference type="SAM" id="Phobius"/>
    </source>
</evidence>
<evidence type="ECO:0000313" key="3">
    <source>
        <dbReference type="EMBL" id="MDQ0505933.1"/>
    </source>
</evidence>